<dbReference type="Proteomes" id="UP000238392">
    <property type="component" value="Unassembled WGS sequence"/>
</dbReference>
<dbReference type="PRINTS" id="PR00313">
    <property type="entry name" value="CABNDNGRPT"/>
</dbReference>
<comment type="caution">
    <text evidence="3">The sequence shown here is derived from an EMBL/GenBank/DDBJ whole genome shotgun (WGS) entry which is preliminary data.</text>
</comment>
<keyword evidence="4" id="KW-1185">Reference proteome</keyword>
<evidence type="ECO:0000313" key="3">
    <source>
        <dbReference type="EMBL" id="PRY90126.1"/>
    </source>
</evidence>
<name>A0A2T0WTU2_9RHOB</name>
<accession>A0A2T0WTU2</accession>
<dbReference type="SUPFAM" id="SSF51120">
    <property type="entry name" value="beta-Roll"/>
    <property type="match status" value="2"/>
</dbReference>
<organism evidence="3 4">
    <name type="scientific">Donghicola tyrosinivorans</name>
    <dbReference type="NCBI Taxonomy" id="1652492"/>
    <lineage>
        <taxon>Bacteria</taxon>
        <taxon>Pseudomonadati</taxon>
        <taxon>Pseudomonadota</taxon>
        <taxon>Alphaproteobacteria</taxon>
        <taxon>Rhodobacterales</taxon>
        <taxon>Roseobacteraceae</taxon>
        <taxon>Donghicola</taxon>
    </lineage>
</organism>
<dbReference type="EMBL" id="PVTQ01000005">
    <property type="protein sequence ID" value="PRY90126.1"/>
    <property type="molecule type" value="Genomic_DNA"/>
</dbReference>
<reference evidence="3 4" key="1">
    <citation type="submission" date="2018-03" db="EMBL/GenBank/DDBJ databases">
        <title>Genomic Encyclopedia of Archaeal and Bacterial Type Strains, Phase II (KMG-II): from individual species to whole genera.</title>
        <authorList>
            <person name="Goeker M."/>
        </authorList>
    </citation>
    <scope>NUCLEOTIDE SEQUENCE [LARGE SCALE GENOMIC DNA]</scope>
    <source>
        <strain evidence="3 4">DSM 100212</strain>
    </source>
</reference>
<dbReference type="InterPro" id="IPR018511">
    <property type="entry name" value="Hemolysin-typ_Ca-bd_CS"/>
</dbReference>
<gene>
    <name evidence="3" type="ORF">CLV74_105106</name>
</gene>
<protein>
    <submittedName>
        <fullName evidence="3">Hemolysin type calcium-binding protein</fullName>
    </submittedName>
</protein>
<dbReference type="GO" id="GO:0005576">
    <property type="term" value="C:extracellular region"/>
    <property type="evidence" value="ECO:0007669"/>
    <property type="project" value="UniProtKB-SubCell"/>
</dbReference>
<evidence type="ECO:0000256" key="2">
    <source>
        <dbReference type="ARBA" id="ARBA00022525"/>
    </source>
</evidence>
<dbReference type="Gene3D" id="2.150.10.10">
    <property type="entry name" value="Serralysin-like metalloprotease, C-terminal"/>
    <property type="match status" value="4"/>
</dbReference>
<dbReference type="RefSeq" id="WP_106263947.1">
    <property type="nucleotide sequence ID" value="NZ_PVTQ01000005.1"/>
</dbReference>
<dbReference type="OrthoDB" id="9773411at2"/>
<evidence type="ECO:0000256" key="1">
    <source>
        <dbReference type="ARBA" id="ARBA00004613"/>
    </source>
</evidence>
<dbReference type="AlphaFoldDB" id="A0A2T0WTU2"/>
<dbReference type="InterPro" id="IPR001343">
    <property type="entry name" value="Hemolysn_Ca-bd"/>
</dbReference>
<dbReference type="PANTHER" id="PTHR38340">
    <property type="entry name" value="S-LAYER PROTEIN"/>
    <property type="match status" value="1"/>
</dbReference>
<comment type="subcellular location">
    <subcellularLocation>
        <location evidence="1">Secreted</location>
    </subcellularLocation>
</comment>
<dbReference type="PANTHER" id="PTHR38340:SF1">
    <property type="entry name" value="S-LAYER PROTEIN"/>
    <property type="match status" value="1"/>
</dbReference>
<dbReference type="InterPro" id="IPR011049">
    <property type="entry name" value="Serralysin-like_metalloprot_C"/>
</dbReference>
<dbReference type="GO" id="GO:0005509">
    <property type="term" value="F:calcium ion binding"/>
    <property type="evidence" value="ECO:0007669"/>
    <property type="project" value="InterPro"/>
</dbReference>
<dbReference type="Pfam" id="PF00353">
    <property type="entry name" value="HemolysinCabind"/>
    <property type="match status" value="5"/>
</dbReference>
<sequence>MTAYTVQAIQLTYSAESQQTDVQQVTLTLSGSQDLTFSYQYSYVEQGNDSLFRYIDTTAFEKSGALWSVEVLSAPPGTVGELSLNRFEVSYLSIERGTLSGSMNYPDAVFDYAFMGQDNGDGSTTTLLVPLDQNFPDVFGASFTLADWNELADHVFATEIQTGPFAPGAVFSLDDIAYDTKTQNDVVNGTAFDDLYNLGVGKDVAWGQAGNDTLNGGNGNDFLYGQNGNDDLFGGNGFDKLVGGNGHDRLFGGAHADELIGGAGNDVLRGGDGIDLLSGGTGRDLYDGGKGFDTAEFRSEIAGVTVDLSASQAINGEGRVEKVINIEQVIGSHFDDVLIGDAKRNSFIGLGGSDHFEGGDGLDVVRYDTDFERGGASGIFADLLQGNVTDGFGWTDTLSNIEVLVGSTVADKIFGSHGRDRIYGEAGNDKIAGRGGHDLLYGEAGNDLLNGGGGHDKLFGGGGRDRLIGGAGNDTMTGGAGADTFVFTAQFGHDVVTDLTAQDRLNFSAVTDITDAEAFIVAFVSVGREELFIQIDDQRSVTLEGFTDEAALADLLIL</sequence>
<keyword evidence="2" id="KW-0964">Secreted</keyword>
<evidence type="ECO:0000313" key="4">
    <source>
        <dbReference type="Proteomes" id="UP000238392"/>
    </source>
</evidence>
<dbReference type="PROSITE" id="PS00330">
    <property type="entry name" value="HEMOLYSIN_CALCIUM"/>
    <property type="match status" value="5"/>
</dbReference>
<proteinExistence type="predicted"/>
<dbReference type="InterPro" id="IPR050557">
    <property type="entry name" value="RTX_toxin/Mannuronan_C5-epim"/>
</dbReference>